<keyword evidence="2" id="KW-0813">Transport</keyword>
<evidence type="ECO:0000259" key="8">
    <source>
        <dbReference type="PROSITE" id="PS50850"/>
    </source>
</evidence>
<dbReference type="PROSITE" id="PS50850">
    <property type="entry name" value="MFS"/>
    <property type="match status" value="1"/>
</dbReference>
<dbReference type="GO" id="GO:0022857">
    <property type="term" value="F:transmembrane transporter activity"/>
    <property type="evidence" value="ECO:0007669"/>
    <property type="project" value="InterPro"/>
</dbReference>
<dbReference type="KEGG" id="vta:B1660"/>
<feature type="transmembrane region" description="Helical" evidence="7">
    <location>
        <begin position="324"/>
        <end position="344"/>
    </location>
</feature>
<organism evidence="9 10">
    <name type="scientific">Vibrio tapetis subsp. tapetis</name>
    <dbReference type="NCBI Taxonomy" id="1671868"/>
    <lineage>
        <taxon>Bacteria</taxon>
        <taxon>Pseudomonadati</taxon>
        <taxon>Pseudomonadota</taxon>
        <taxon>Gammaproteobacteria</taxon>
        <taxon>Vibrionales</taxon>
        <taxon>Vibrionaceae</taxon>
        <taxon>Vibrio</taxon>
    </lineage>
</organism>
<feature type="transmembrane region" description="Helical" evidence="7">
    <location>
        <begin position="163"/>
        <end position="185"/>
    </location>
</feature>
<feature type="transmembrane region" description="Helical" evidence="7">
    <location>
        <begin position="268"/>
        <end position="286"/>
    </location>
</feature>
<evidence type="ECO:0000313" key="10">
    <source>
        <dbReference type="Proteomes" id="UP000235828"/>
    </source>
</evidence>
<keyword evidence="6 7" id="KW-0472">Membrane</keyword>
<evidence type="ECO:0000256" key="4">
    <source>
        <dbReference type="ARBA" id="ARBA00022692"/>
    </source>
</evidence>
<dbReference type="PANTHER" id="PTHR23521">
    <property type="entry name" value="TRANSPORTER MFS SUPERFAMILY"/>
    <property type="match status" value="1"/>
</dbReference>
<sequence length="386" mass="40959">MENTLTNQTQNTITVPVLALALFAVATGYLMSLIPLMLQQYGMGTHLASWLASSFYAGLLVGAVCIESLVSKLGHTQSFIFCLVVLAVTVIVKPLFPVEAIWLFARFVAGIAVAGVFVIVESWLLTGDETSRGKRLGIYMAALYGGSSIGQLGINVIGVHGYAPFITIVSLIGVAILILFAAKTVNPVSSGHESLTLRQIMKMNKAALIGCIVSGLVLGAIYGLMPIELKQRNIETSHIGSLMALVILGGMIVQPIVTWLLKHIARTLLMALFCLVGVFAVGLTTVSNSEVILSFALALLGMATFALYPIAINLGCDKLHESNIVSATQVMLFSYSVGSVSGPIVANQFMNSAEGLMGYLFIALLATSIYMLLASLNHQPTVMAGE</sequence>
<keyword evidence="3" id="KW-1003">Cell membrane</keyword>
<dbReference type="InterPro" id="IPR036259">
    <property type="entry name" value="MFS_trans_sf"/>
</dbReference>
<evidence type="ECO:0000256" key="7">
    <source>
        <dbReference type="SAM" id="Phobius"/>
    </source>
</evidence>
<accession>A0A2N8ZMX3</accession>
<feature type="domain" description="Major facilitator superfamily (MFS) profile" evidence="8">
    <location>
        <begin position="12"/>
        <end position="383"/>
    </location>
</feature>
<dbReference type="PANTHER" id="PTHR23521:SF2">
    <property type="entry name" value="TRANSPORTER MFS SUPERFAMILY"/>
    <property type="match status" value="1"/>
</dbReference>
<evidence type="ECO:0000256" key="5">
    <source>
        <dbReference type="ARBA" id="ARBA00022989"/>
    </source>
</evidence>
<dbReference type="InterPro" id="IPR047200">
    <property type="entry name" value="MFS_YcaD-like"/>
</dbReference>
<dbReference type="Proteomes" id="UP000235828">
    <property type="component" value="Chromosome B"/>
</dbReference>
<keyword evidence="10" id="KW-1185">Reference proteome</keyword>
<feature type="transmembrane region" description="Helical" evidence="7">
    <location>
        <begin position="356"/>
        <end position="376"/>
    </location>
</feature>
<proteinExistence type="predicted"/>
<feature type="transmembrane region" description="Helical" evidence="7">
    <location>
        <begin position="292"/>
        <end position="312"/>
    </location>
</feature>
<feature type="transmembrane region" description="Helical" evidence="7">
    <location>
        <begin position="136"/>
        <end position="157"/>
    </location>
</feature>
<dbReference type="AlphaFoldDB" id="A0A2N8ZMX3"/>
<evidence type="ECO:0000256" key="6">
    <source>
        <dbReference type="ARBA" id="ARBA00023136"/>
    </source>
</evidence>
<comment type="subcellular location">
    <subcellularLocation>
        <location evidence="1">Cell membrane</location>
        <topology evidence="1">Multi-pass membrane protein</topology>
    </subcellularLocation>
</comment>
<evidence type="ECO:0000313" key="9">
    <source>
        <dbReference type="EMBL" id="SON53271.1"/>
    </source>
</evidence>
<keyword evidence="5 7" id="KW-1133">Transmembrane helix</keyword>
<feature type="transmembrane region" description="Helical" evidence="7">
    <location>
        <begin position="12"/>
        <end position="35"/>
    </location>
</feature>
<protein>
    <submittedName>
        <fullName evidence="9">MFS transporter</fullName>
    </submittedName>
</protein>
<evidence type="ECO:0000256" key="2">
    <source>
        <dbReference type="ARBA" id="ARBA00022448"/>
    </source>
</evidence>
<gene>
    <name evidence="9" type="ORF">VTAP4600_B1660</name>
</gene>
<dbReference type="OrthoDB" id="9810614at2"/>
<dbReference type="CDD" id="cd17477">
    <property type="entry name" value="MFS_YcaD_like"/>
    <property type="match status" value="1"/>
</dbReference>
<dbReference type="Gene3D" id="1.20.1250.20">
    <property type="entry name" value="MFS general substrate transporter like domains"/>
    <property type="match status" value="2"/>
</dbReference>
<dbReference type="EMBL" id="LT960612">
    <property type="protein sequence ID" value="SON53271.1"/>
    <property type="molecule type" value="Genomic_DNA"/>
</dbReference>
<dbReference type="InterPro" id="IPR011701">
    <property type="entry name" value="MFS"/>
</dbReference>
<feature type="transmembrane region" description="Helical" evidence="7">
    <location>
        <begin position="239"/>
        <end position="261"/>
    </location>
</feature>
<dbReference type="GO" id="GO:0005886">
    <property type="term" value="C:plasma membrane"/>
    <property type="evidence" value="ECO:0007669"/>
    <property type="project" value="UniProtKB-SubCell"/>
</dbReference>
<name>A0A2N8ZMX3_9VIBR</name>
<reference evidence="9 10" key="1">
    <citation type="submission" date="2017-10" db="EMBL/GenBank/DDBJ databases">
        <authorList>
            <person name="Banno H."/>
            <person name="Chua N.-H."/>
        </authorList>
    </citation>
    <scope>NUCLEOTIDE SEQUENCE [LARGE SCALE GENOMIC DNA]</scope>
    <source>
        <strain evidence="9">Vibrio tapetis CECT4600</strain>
    </source>
</reference>
<feature type="transmembrane region" description="Helical" evidence="7">
    <location>
        <begin position="47"/>
        <end position="66"/>
    </location>
</feature>
<keyword evidence="4 7" id="KW-0812">Transmembrane</keyword>
<dbReference type="Pfam" id="PF07690">
    <property type="entry name" value="MFS_1"/>
    <property type="match status" value="1"/>
</dbReference>
<feature type="transmembrane region" description="Helical" evidence="7">
    <location>
        <begin position="206"/>
        <end position="227"/>
    </location>
</feature>
<feature type="transmembrane region" description="Helical" evidence="7">
    <location>
        <begin position="102"/>
        <end position="124"/>
    </location>
</feature>
<feature type="transmembrane region" description="Helical" evidence="7">
    <location>
        <begin position="78"/>
        <end position="96"/>
    </location>
</feature>
<evidence type="ECO:0000256" key="3">
    <source>
        <dbReference type="ARBA" id="ARBA00022475"/>
    </source>
</evidence>
<dbReference type="RefSeq" id="WP_102525312.1">
    <property type="nucleotide sequence ID" value="NZ_LT960612.1"/>
</dbReference>
<evidence type="ECO:0000256" key="1">
    <source>
        <dbReference type="ARBA" id="ARBA00004651"/>
    </source>
</evidence>
<dbReference type="SUPFAM" id="SSF103473">
    <property type="entry name" value="MFS general substrate transporter"/>
    <property type="match status" value="1"/>
</dbReference>
<dbReference type="InterPro" id="IPR020846">
    <property type="entry name" value="MFS_dom"/>
</dbReference>